<dbReference type="RefSeq" id="XP_018066440.1">
    <property type="nucleotide sequence ID" value="XM_018205950.1"/>
</dbReference>
<dbReference type="GeneID" id="28815676"/>
<organism evidence="2 3">
    <name type="scientific">Mollisia scopiformis</name>
    <name type="common">Conifer needle endophyte fungus</name>
    <name type="synonym">Phialocephala scopiformis</name>
    <dbReference type="NCBI Taxonomy" id="149040"/>
    <lineage>
        <taxon>Eukaryota</taxon>
        <taxon>Fungi</taxon>
        <taxon>Dikarya</taxon>
        <taxon>Ascomycota</taxon>
        <taxon>Pezizomycotina</taxon>
        <taxon>Leotiomycetes</taxon>
        <taxon>Helotiales</taxon>
        <taxon>Mollisiaceae</taxon>
        <taxon>Mollisia</taxon>
    </lineage>
</organism>
<dbReference type="Proteomes" id="UP000070700">
    <property type="component" value="Unassembled WGS sequence"/>
</dbReference>
<evidence type="ECO:0000313" key="3">
    <source>
        <dbReference type="Proteomes" id="UP000070700"/>
    </source>
</evidence>
<proteinExistence type="predicted"/>
<keyword evidence="3" id="KW-1185">Reference proteome</keyword>
<reference evidence="2 3" key="1">
    <citation type="submission" date="2015-10" db="EMBL/GenBank/DDBJ databases">
        <title>Full genome of DAOMC 229536 Phialocephala scopiformis, a fungal endophyte of spruce producing the potent anti-insectan compound rugulosin.</title>
        <authorList>
            <consortium name="DOE Joint Genome Institute"/>
            <person name="Walker A.K."/>
            <person name="Frasz S.L."/>
            <person name="Seifert K.A."/>
            <person name="Miller J.D."/>
            <person name="Mondo S.J."/>
            <person name="Labutti K."/>
            <person name="Lipzen A."/>
            <person name="Dockter R."/>
            <person name="Kennedy M."/>
            <person name="Grigoriev I.V."/>
            <person name="Spatafora J.W."/>
        </authorList>
    </citation>
    <scope>NUCLEOTIDE SEQUENCE [LARGE SCALE GENOMIC DNA]</scope>
    <source>
        <strain evidence="2 3">CBS 120377</strain>
    </source>
</reference>
<name>A0A194WVU3_MOLSC</name>
<gene>
    <name evidence="2" type="ORF">LY89DRAFT_221655</name>
</gene>
<dbReference type="EMBL" id="KQ947425">
    <property type="protein sequence ID" value="KUJ12085.1"/>
    <property type="molecule type" value="Genomic_DNA"/>
</dbReference>
<dbReference type="AlphaFoldDB" id="A0A194WVU3"/>
<sequence length="109" mass="12590">MAGVCVCLVYGMDSSRGKDVVEAAKAKGAQESRGKGRERKRQRRPETRRRLNYIQLERERSVQYSRSRHGGDEDDRWEGPRARTRGAGGLSSVDCTVFSLFRWWKADRR</sequence>
<evidence type="ECO:0000313" key="2">
    <source>
        <dbReference type="EMBL" id="KUJ12085.1"/>
    </source>
</evidence>
<feature type="compositionally biased region" description="Basic and acidic residues" evidence="1">
    <location>
        <begin position="18"/>
        <end position="35"/>
    </location>
</feature>
<accession>A0A194WVU3</accession>
<dbReference type="KEGG" id="psco:LY89DRAFT_221655"/>
<dbReference type="InParanoid" id="A0A194WVU3"/>
<feature type="region of interest" description="Disordered" evidence="1">
    <location>
        <begin position="18"/>
        <end position="85"/>
    </location>
</feature>
<evidence type="ECO:0000256" key="1">
    <source>
        <dbReference type="SAM" id="MobiDB-lite"/>
    </source>
</evidence>
<protein>
    <submittedName>
        <fullName evidence="2">Uncharacterized protein</fullName>
    </submittedName>
</protein>